<dbReference type="Proteomes" id="UP000799640">
    <property type="component" value="Unassembled WGS sequence"/>
</dbReference>
<sequence length="216" mass="24201">MDEEEDTYTIPYAEPSYLGDGVQRKRIKFVPASSEATASPASEPNAAHSASISEWYLSKVLKKPPQETETSEQLAVCKQCGTPIHNDDVDEHERSIVHQASFEHIYPPSAIDRTRKGFSYLQAKGWDPDTRTGLGAQGEGRREPIKVKEKKDKAGIGITSHSTTSTEAPKKVVKSLSTKQVRAQQEEERRKQKLLQTLFYSKESDERIMEYFGPGS</sequence>
<feature type="region of interest" description="Disordered" evidence="1">
    <location>
        <begin position="131"/>
        <end position="190"/>
    </location>
</feature>
<organism evidence="3 4">
    <name type="scientific">Trichodelitschia bisporula</name>
    <dbReference type="NCBI Taxonomy" id="703511"/>
    <lineage>
        <taxon>Eukaryota</taxon>
        <taxon>Fungi</taxon>
        <taxon>Dikarya</taxon>
        <taxon>Ascomycota</taxon>
        <taxon>Pezizomycotina</taxon>
        <taxon>Dothideomycetes</taxon>
        <taxon>Dothideomycetes incertae sedis</taxon>
        <taxon>Phaeotrichales</taxon>
        <taxon>Phaeotrichaceae</taxon>
        <taxon>Trichodelitschia</taxon>
    </lineage>
</organism>
<dbReference type="PROSITE" id="PS50174">
    <property type="entry name" value="G_PATCH"/>
    <property type="match status" value="1"/>
</dbReference>
<dbReference type="GO" id="GO:0003676">
    <property type="term" value="F:nucleic acid binding"/>
    <property type="evidence" value="ECO:0007669"/>
    <property type="project" value="InterPro"/>
</dbReference>
<evidence type="ECO:0000259" key="2">
    <source>
        <dbReference type="PROSITE" id="PS50174"/>
    </source>
</evidence>
<dbReference type="AlphaFoldDB" id="A0A6G1HZ94"/>
<feature type="compositionally biased region" description="Basic and acidic residues" evidence="1">
    <location>
        <begin position="139"/>
        <end position="154"/>
    </location>
</feature>
<dbReference type="SMART" id="SM00443">
    <property type="entry name" value="G_patch"/>
    <property type="match status" value="1"/>
</dbReference>
<accession>A0A6G1HZ94</accession>
<name>A0A6G1HZ94_9PEZI</name>
<dbReference type="OrthoDB" id="20282at2759"/>
<reference evidence="3" key="1">
    <citation type="journal article" date="2020" name="Stud. Mycol.">
        <title>101 Dothideomycetes genomes: a test case for predicting lifestyles and emergence of pathogens.</title>
        <authorList>
            <person name="Haridas S."/>
            <person name="Albert R."/>
            <person name="Binder M."/>
            <person name="Bloem J."/>
            <person name="Labutti K."/>
            <person name="Salamov A."/>
            <person name="Andreopoulos B."/>
            <person name="Baker S."/>
            <person name="Barry K."/>
            <person name="Bills G."/>
            <person name="Bluhm B."/>
            <person name="Cannon C."/>
            <person name="Castanera R."/>
            <person name="Culley D."/>
            <person name="Daum C."/>
            <person name="Ezra D."/>
            <person name="Gonzalez J."/>
            <person name="Henrissat B."/>
            <person name="Kuo A."/>
            <person name="Liang C."/>
            <person name="Lipzen A."/>
            <person name="Lutzoni F."/>
            <person name="Magnuson J."/>
            <person name="Mondo S."/>
            <person name="Nolan M."/>
            <person name="Ohm R."/>
            <person name="Pangilinan J."/>
            <person name="Park H.-J."/>
            <person name="Ramirez L."/>
            <person name="Alfaro M."/>
            <person name="Sun H."/>
            <person name="Tritt A."/>
            <person name="Yoshinaga Y."/>
            <person name="Zwiers L.-H."/>
            <person name="Turgeon B."/>
            <person name="Goodwin S."/>
            <person name="Spatafora J."/>
            <person name="Crous P."/>
            <person name="Grigoriev I."/>
        </authorList>
    </citation>
    <scope>NUCLEOTIDE SEQUENCE</scope>
    <source>
        <strain evidence="3">CBS 262.69</strain>
    </source>
</reference>
<keyword evidence="4" id="KW-1185">Reference proteome</keyword>
<dbReference type="PANTHER" id="PTHR20923">
    <property type="entry name" value="BAT4 PROTEIN-RELATED"/>
    <property type="match status" value="1"/>
</dbReference>
<proteinExistence type="predicted"/>
<dbReference type="EMBL" id="ML996693">
    <property type="protein sequence ID" value="KAF2401139.1"/>
    <property type="molecule type" value="Genomic_DNA"/>
</dbReference>
<feature type="domain" description="G-patch" evidence="2">
    <location>
        <begin position="113"/>
        <end position="161"/>
    </location>
</feature>
<protein>
    <recommendedName>
        <fullName evidence="2">G-patch domain-containing protein</fullName>
    </recommendedName>
</protein>
<dbReference type="Pfam" id="PF01585">
    <property type="entry name" value="G-patch"/>
    <property type="match status" value="1"/>
</dbReference>
<evidence type="ECO:0000313" key="4">
    <source>
        <dbReference type="Proteomes" id="UP000799640"/>
    </source>
</evidence>
<dbReference type="InterPro" id="IPR000467">
    <property type="entry name" value="G_patch_dom"/>
</dbReference>
<evidence type="ECO:0000256" key="1">
    <source>
        <dbReference type="SAM" id="MobiDB-lite"/>
    </source>
</evidence>
<gene>
    <name evidence="3" type="ORF">EJ06DRAFT_379422</name>
</gene>
<evidence type="ECO:0000313" key="3">
    <source>
        <dbReference type="EMBL" id="KAF2401139.1"/>
    </source>
</evidence>
<dbReference type="PANTHER" id="PTHR20923:SF1">
    <property type="entry name" value="G PATCH DOMAIN AND ANKYRIN REPEAT-CONTAINING PROTEIN 1"/>
    <property type="match status" value="1"/>
</dbReference>
<dbReference type="InterPro" id="IPR039146">
    <property type="entry name" value="GPANK1"/>
</dbReference>